<dbReference type="Proteomes" id="UP001497392">
    <property type="component" value="Unassembled WGS sequence"/>
</dbReference>
<comment type="caution">
    <text evidence="6">Lacks conserved residue(s) required for the propagation of feature annotation.</text>
</comment>
<feature type="region of interest" description="Disordered" evidence="7">
    <location>
        <begin position="547"/>
        <end position="582"/>
    </location>
</feature>
<evidence type="ECO:0000256" key="5">
    <source>
        <dbReference type="ARBA" id="ARBA00023136"/>
    </source>
</evidence>
<evidence type="ECO:0000256" key="3">
    <source>
        <dbReference type="ARBA" id="ARBA00022692"/>
    </source>
</evidence>
<dbReference type="CDD" id="cd13132">
    <property type="entry name" value="MATE_eukaryotic"/>
    <property type="match status" value="1"/>
</dbReference>
<evidence type="ECO:0000313" key="8">
    <source>
        <dbReference type="EMBL" id="CAL5218769.1"/>
    </source>
</evidence>
<comment type="subcellular location">
    <subcellularLocation>
        <location evidence="1">Membrane</location>
        <topology evidence="1">Multi-pass membrane protein</topology>
    </subcellularLocation>
</comment>
<evidence type="ECO:0000256" key="1">
    <source>
        <dbReference type="ARBA" id="ARBA00004141"/>
    </source>
</evidence>
<feature type="region of interest" description="Disordered" evidence="7">
    <location>
        <begin position="263"/>
        <end position="297"/>
    </location>
</feature>
<feature type="transmembrane region" description="Helical" evidence="6">
    <location>
        <begin position="498"/>
        <end position="521"/>
    </location>
</feature>
<keyword evidence="9" id="KW-1185">Reference proteome</keyword>
<sequence length="630" mass="66763">MSTQEPLLRTNSGSGTPQWTAFKEELRAIVILCGPACIQLGFQQAVIVTNQVFAGSLGANALAAGAIGFTLFNLCWYFLLGVGSALDTLASQSYGAGDRAGVISWAITAAIVMSIVGVPVAIALFYGGPIAMHVFKQDAVVSALVETYTRGMLPGLWPYIWSCVIMKALQAQNLMWAPAGVTFSMFFVNIAFNSILVSNYGFTGAAYAQSASRIAQFLLLAGHVLTFGRSCLSFEREVLAEEYPPDNEQSTGKLIRQALERDGSAHKGQGGNGAAAVQSPFAGDGPDESAPKERQREVPYVQPSLKAVLQDALQWDSFRDFLALGIPGGFMMQLEGNSYDITTLLAGLLGTVQVDAHNVLLQLCEFSYVALPFGIATASTIRVGNMLGAGQPETAKRSAMICIGLCLVFECVTASLILGFRGSLGYLFVNDPDVVNLVSKLAILAAVYQLPDGLYGVTSGVLRGLGMQPRLLWVNLGGFWGIGILLGILLTFKACVGVIGLWWGLLSGIVSTALINTVILARVDWPAEAQKAQDALRAAALTAAESAEAVDEEAPDGSSASHGDDHAQASTDPWDRWAGLPRRGAPRQGLLLRRSSSLSTHRSGLTTYASYSSLGTHNPATAMFAPGARH</sequence>
<evidence type="ECO:0000313" key="9">
    <source>
        <dbReference type="Proteomes" id="UP001497392"/>
    </source>
</evidence>
<comment type="caution">
    <text evidence="8">The sequence shown here is derived from an EMBL/GenBank/DDBJ whole genome shotgun (WGS) entry which is preliminary data.</text>
</comment>
<feature type="transmembrane region" description="Helical" evidence="6">
    <location>
        <begin position="61"/>
        <end position="82"/>
    </location>
</feature>
<reference evidence="8 9" key="1">
    <citation type="submission" date="2024-06" db="EMBL/GenBank/DDBJ databases">
        <authorList>
            <person name="Kraege A."/>
            <person name="Thomma B."/>
        </authorList>
    </citation>
    <scope>NUCLEOTIDE SEQUENCE [LARGE SCALE GENOMIC DNA]</scope>
</reference>
<evidence type="ECO:0000256" key="4">
    <source>
        <dbReference type="ARBA" id="ARBA00022989"/>
    </source>
</evidence>
<protein>
    <recommendedName>
        <fullName evidence="6">Protein DETOXIFICATION</fullName>
    </recommendedName>
    <alternativeName>
        <fullName evidence="6">Multidrug and toxic compound extrusion protein</fullName>
    </alternativeName>
</protein>
<dbReference type="PANTHER" id="PTHR11206">
    <property type="entry name" value="MULTIDRUG RESISTANCE PROTEIN"/>
    <property type="match status" value="1"/>
</dbReference>
<feature type="transmembrane region" description="Helical" evidence="6">
    <location>
        <begin position="28"/>
        <end position="49"/>
    </location>
</feature>
<proteinExistence type="inferred from homology"/>
<keyword evidence="3 6" id="KW-0812">Transmembrane</keyword>
<comment type="similarity">
    <text evidence="2 6">Belongs to the multi antimicrobial extrusion (MATE) (TC 2.A.66.1) family.</text>
</comment>
<dbReference type="Pfam" id="PF01554">
    <property type="entry name" value="MatE"/>
    <property type="match status" value="2"/>
</dbReference>
<keyword evidence="5 6" id="KW-0472">Membrane</keyword>
<gene>
    <name evidence="8" type="primary">g488</name>
    <name evidence="8" type="ORF">VP750_LOCUS428</name>
</gene>
<feature type="transmembrane region" description="Helical" evidence="6">
    <location>
        <begin position="471"/>
        <end position="492"/>
    </location>
</feature>
<feature type="transmembrane region" description="Helical" evidence="6">
    <location>
        <begin position="102"/>
        <end position="126"/>
    </location>
</feature>
<organism evidence="8 9">
    <name type="scientific">Coccomyxa viridis</name>
    <dbReference type="NCBI Taxonomy" id="1274662"/>
    <lineage>
        <taxon>Eukaryota</taxon>
        <taxon>Viridiplantae</taxon>
        <taxon>Chlorophyta</taxon>
        <taxon>core chlorophytes</taxon>
        <taxon>Trebouxiophyceae</taxon>
        <taxon>Trebouxiophyceae incertae sedis</taxon>
        <taxon>Coccomyxaceae</taxon>
        <taxon>Coccomyxa</taxon>
    </lineage>
</organism>
<evidence type="ECO:0000256" key="2">
    <source>
        <dbReference type="ARBA" id="ARBA00010199"/>
    </source>
</evidence>
<evidence type="ECO:0000256" key="6">
    <source>
        <dbReference type="RuleBase" id="RU004914"/>
    </source>
</evidence>
<dbReference type="InterPro" id="IPR045069">
    <property type="entry name" value="MATE_euk"/>
</dbReference>
<feature type="transmembrane region" description="Helical" evidence="6">
    <location>
        <begin position="399"/>
        <end position="421"/>
    </location>
</feature>
<dbReference type="InterPro" id="IPR002528">
    <property type="entry name" value="MATE_fam"/>
</dbReference>
<feature type="transmembrane region" description="Helical" evidence="6">
    <location>
        <begin position="441"/>
        <end position="462"/>
    </location>
</feature>
<accession>A0ABP1FFU4</accession>
<feature type="transmembrane region" description="Helical" evidence="6">
    <location>
        <begin position="176"/>
        <end position="202"/>
    </location>
</feature>
<keyword evidence="4 6" id="KW-1133">Transmembrane helix</keyword>
<dbReference type="EMBL" id="CAXHTA020000001">
    <property type="protein sequence ID" value="CAL5218769.1"/>
    <property type="molecule type" value="Genomic_DNA"/>
</dbReference>
<name>A0ABP1FFU4_9CHLO</name>
<evidence type="ECO:0000256" key="7">
    <source>
        <dbReference type="SAM" id="MobiDB-lite"/>
    </source>
</evidence>